<sequence>RIGQILSNSSASTAAVAVSGFGRRRLRVRHSDLHRLLSEESQARAREGGEPIDADGSLHGAVQDRQDQVAYSGRALYGLPVALYLFCAEDVTGQHLHCGAHLRAPYYVSDLYFAAGE</sequence>
<proteinExistence type="predicted"/>
<evidence type="ECO:0000256" key="1">
    <source>
        <dbReference type="SAM" id="MobiDB-lite"/>
    </source>
</evidence>
<accession>A0A7J6SDA0</accession>
<feature type="non-terminal residue" evidence="2">
    <location>
        <position position="117"/>
    </location>
</feature>
<gene>
    <name evidence="2" type="ORF">FOZ62_020185</name>
</gene>
<dbReference type="Proteomes" id="UP000574390">
    <property type="component" value="Unassembled WGS sequence"/>
</dbReference>
<comment type="caution">
    <text evidence="2">The sequence shown here is derived from an EMBL/GenBank/DDBJ whole genome shotgun (WGS) entry which is preliminary data.</text>
</comment>
<evidence type="ECO:0000313" key="3">
    <source>
        <dbReference type="Proteomes" id="UP000574390"/>
    </source>
</evidence>
<feature type="compositionally biased region" description="Basic and acidic residues" evidence="1">
    <location>
        <begin position="39"/>
        <end position="49"/>
    </location>
</feature>
<dbReference type="EMBL" id="JABANM010015549">
    <property type="protein sequence ID" value="KAF4730868.1"/>
    <property type="molecule type" value="Genomic_DNA"/>
</dbReference>
<name>A0A7J6SDA0_PEROL</name>
<protein>
    <submittedName>
        <fullName evidence="2">Uncharacterized protein</fullName>
    </submittedName>
</protein>
<feature type="region of interest" description="Disordered" evidence="1">
    <location>
        <begin position="39"/>
        <end position="59"/>
    </location>
</feature>
<reference evidence="2 3" key="1">
    <citation type="submission" date="2020-04" db="EMBL/GenBank/DDBJ databases">
        <title>Perkinsus olseni comparative genomics.</title>
        <authorList>
            <person name="Bogema D.R."/>
        </authorList>
    </citation>
    <scope>NUCLEOTIDE SEQUENCE [LARGE SCALE GENOMIC DNA]</scope>
    <source>
        <strain evidence="2">ATCC PRA-205</strain>
    </source>
</reference>
<evidence type="ECO:0000313" key="2">
    <source>
        <dbReference type="EMBL" id="KAF4730868.1"/>
    </source>
</evidence>
<feature type="non-terminal residue" evidence="2">
    <location>
        <position position="1"/>
    </location>
</feature>
<organism evidence="2 3">
    <name type="scientific">Perkinsus olseni</name>
    <name type="common">Perkinsus atlanticus</name>
    <dbReference type="NCBI Taxonomy" id="32597"/>
    <lineage>
        <taxon>Eukaryota</taxon>
        <taxon>Sar</taxon>
        <taxon>Alveolata</taxon>
        <taxon>Perkinsozoa</taxon>
        <taxon>Perkinsea</taxon>
        <taxon>Perkinsida</taxon>
        <taxon>Perkinsidae</taxon>
        <taxon>Perkinsus</taxon>
    </lineage>
</organism>
<dbReference type="AlphaFoldDB" id="A0A7J6SDA0"/>